<comment type="function">
    <text evidence="12">Plays a role in the initiation of viral DNA replication. A dimer of E2 interacts with a dimer of E1 in order to improve specificity of E1 DNA binding activity. Once the complex recognizes and binds DNA at specific sites, the E2 dimer is removed from DNA. E2 also regulates viral transcription through binding to the E2RE response element (5'-ACCNNNNNNGGT-3') present in multiple copies in the regulatory regions of the viral genome. Activates or represses transcription depending on E2RE's position with regards to proximal promoter elements including the TATA-box. Repression occurs by sterically hindering the assembly of the transcription initiation complex.</text>
</comment>
<evidence type="ECO:0000259" key="14">
    <source>
        <dbReference type="Pfam" id="PF00508"/>
    </source>
</evidence>
<comment type="similarity">
    <text evidence="2">Belongs to the papillomaviridae E8^E2C protein family.</text>
</comment>
<keyword evidence="10 12" id="KW-0010">Activator</keyword>
<evidence type="ECO:0000313" key="17">
    <source>
        <dbReference type="EMBL" id="AOI33388.1"/>
    </source>
</evidence>
<dbReference type="GO" id="GO:0042025">
    <property type="term" value="C:host cell nucleus"/>
    <property type="evidence" value="ECO:0007669"/>
    <property type="project" value="UniProtKB-SubCell"/>
</dbReference>
<dbReference type="GO" id="GO:0006351">
    <property type="term" value="P:DNA-templated transcription"/>
    <property type="evidence" value="ECO:0007669"/>
    <property type="project" value="UniProtKB-UniRule"/>
</dbReference>
<keyword evidence="8 12" id="KW-0805">Transcription regulation</keyword>
<evidence type="ECO:0000256" key="11">
    <source>
        <dbReference type="ARBA" id="ARBA00023163"/>
    </source>
</evidence>
<keyword evidence="7 12" id="KW-0235">DNA replication</keyword>
<dbReference type="InterPro" id="IPR035975">
    <property type="entry name" value="E2/EBNA1_C_sf"/>
</dbReference>
<proteinExistence type="inferred from homology"/>
<name>A0A1C8YZ53_COPV</name>
<protein>
    <recommendedName>
        <fullName evidence="12">Regulatory protein E2</fullName>
    </recommendedName>
</protein>
<feature type="compositionally biased region" description="Polar residues" evidence="13">
    <location>
        <begin position="189"/>
        <end position="201"/>
    </location>
</feature>
<feature type="compositionally biased region" description="Basic residues" evidence="13">
    <location>
        <begin position="225"/>
        <end position="247"/>
    </location>
</feature>
<dbReference type="OrthoDB" id="15886at10239"/>
<dbReference type="Gene3D" id="1.10.287.30">
    <property type="entry name" value="E2 (early) protein, N terminal domain, subdomain 1"/>
    <property type="match status" value="1"/>
</dbReference>
<sequence length="385" mass="43095">MEKLSEALDLLQEELLSLYEQNSQSLADQSRHWSLLRKEQVLLYYARGKGIMRIGMQPVPPQSVSQAKAKQAIEQSLYIDSLLHSKYANEPWTLCDTSRERLVAEPAYTFKKGGKQIDVRYGDSEENIVRYVLWLDIYYQDEFDTWEKAHGKLDHKGLSYMHGTQQVYYVDFEEEANKYSETGKYEILNQPTTIPTTSAAGTSGPELPGHSASGSGACSLTPRKGPSRRPGRRSSRFPRRSGGRGRLGRGGSGELPPQPQPSSSWSPPSPQQVGSKHQLRTTSSAGGRLGRLLQEAYDPPVLVLAGDPNSLKCIRYRLSHKHRGLYLGASTTWKWTSGGDGASKHDRGSARMLLAFLSDQQREDFMDRVTFPKSVRVFRGGLDEL</sequence>
<dbReference type="SUPFAM" id="SSF54957">
    <property type="entry name" value="Viral DNA-binding domain"/>
    <property type="match status" value="1"/>
</dbReference>
<evidence type="ECO:0000313" key="16">
    <source>
        <dbReference type="EMBL" id="AOI33381.1"/>
    </source>
</evidence>
<dbReference type="InterPro" id="IPR042503">
    <property type="entry name" value="Regulatory_protein_E2_N_1"/>
</dbReference>
<dbReference type="Pfam" id="PF00511">
    <property type="entry name" value="PPV_E2_C"/>
    <property type="match status" value="1"/>
</dbReference>
<dbReference type="Pfam" id="PF00508">
    <property type="entry name" value="PPV_E2_N"/>
    <property type="match status" value="1"/>
</dbReference>
<dbReference type="GO" id="GO:0006275">
    <property type="term" value="P:regulation of DNA replication"/>
    <property type="evidence" value="ECO:0007669"/>
    <property type="project" value="UniProtKB-UniRule"/>
</dbReference>
<feature type="region of interest" description="DNA-binding domain" evidence="12">
    <location>
        <begin position="298"/>
        <end position="385"/>
    </location>
</feature>
<dbReference type="InterPro" id="IPR012677">
    <property type="entry name" value="Nucleotide-bd_a/b_plait_sf"/>
</dbReference>
<feature type="region of interest" description="Disordered" evidence="13">
    <location>
        <begin position="189"/>
        <end position="282"/>
    </location>
</feature>
<evidence type="ECO:0000256" key="6">
    <source>
        <dbReference type="ARBA" id="ARBA00022562"/>
    </source>
</evidence>
<evidence type="ECO:0000256" key="5">
    <source>
        <dbReference type="ARBA" id="ARBA00022553"/>
    </source>
</evidence>
<keyword evidence="3 12" id="KW-0678">Repressor</keyword>
<dbReference type="SMR" id="A0A1C8YZ53"/>
<dbReference type="InterPro" id="IPR001866">
    <property type="entry name" value="PPV_E2_N"/>
</dbReference>
<dbReference type="Proteomes" id="UP000112893">
    <property type="component" value="Genome"/>
</dbReference>
<dbReference type="GeneID" id="1497241"/>
<feature type="domain" description="Papillomavirus E2 N-terminal" evidence="14">
    <location>
        <begin position="1"/>
        <end position="194"/>
    </location>
</feature>
<dbReference type="RefSeq" id="NP_056816.1">
    <property type="nucleotide sequence ID" value="NC_001619.1"/>
</dbReference>
<evidence type="ECO:0000259" key="15">
    <source>
        <dbReference type="Pfam" id="PF00511"/>
    </source>
</evidence>
<keyword evidence="9 12" id="KW-0238">DNA-binding</keyword>
<feature type="domain" description="Papillomavirus E2 C-terminal" evidence="15">
    <location>
        <begin position="300"/>
        <end position="381"/>
    </location>
</feature>
<dbReference type="InterPro" id="IPR033668">
    <property type="entry name" value="Reg_prot_E2"/>
</dbReference>
<dbReference type="GO" id="GO:0039693">
    <property type="term" value="P:viral DNA genome replication"/>
    <property type="evidence" value="ECO:0007669"/>
    <property type="project" value="UniProtKB-UniRule"/>
</dbReference>
<dbReference type="InterPro" id="IPR042504">
    <property type="entry name" value="Regulatory_protein_E2_N_2"/>
</dbReference>
<keyword evidence="6 12" id="KW-1048">Host nucleus</keyword>
<comment type="similarity">
    <text evidence="12">Belongs to the papillomaviridae E2 protein family.</text>
</comment>
<evidence type="ECO:0000256" key="8">
    <source>
        <dbReference type="ARBA" id="ARBA00023015"/>
    </source>
</evidence>
<dbReference type="Gene3D" id="3.30.70.330">
    <property type="match status" value="1"/>
</dbReference>
<comment type="subcellular location">
    <subcellularLocation>
        <location evidence="1 12">Host nucleus</location>
    </subcellularLocation>
</comment>
<gene>
    <name evidence="12" type="primary">E2</name>
</gene>
<organismHost>
    <name type="scientific">Canis lupus familiaris</name>
    <name type="common">Dog</name>
    <name type="synonym">Canis familiaris</name>
    <dbReference type="NCBI Taxonomy" id="9615"/>
</organismHost>
<dbReference type="Gene3D" id="2.170.200.10">
    <property type="entry name" value="Papillomavirus E2 early protein domain"/>
    <property type="match status" value="1"/>
</dbReference>
<evidence type="ECO:0000256" key="2">
    <source>
        <dbReference type="ARBA" id="ARBA00007794"/>
    </source>
</evidence>
<reference evidence="16" key="1">
    <citation type="submission" date="2016-07" db="EMBL/GenBank/DDBJ databases">
        <title>Complete genome sequences of two isolates of Canis familiaris oral papillomavirus from South Africa.</title>
        <authorList>
            <person name="Regnard G.L."/>
            <person name="Baloyi N.M."/>
            <person name="Bracher L.R."/>
            <person name="Hitzeroth I.I."/>
            <person name="Rybicki E.P."/>
        </authorList>
    </citation>
    <scope>NUCLEOTIDE SEQUENCE [LARGE SCALE GENOMIC DNA]</scope>
    <source>
        <strain evidence="16">CPV1_ZA_Day_2011</strain>
        <strain evidence="17">CPV1_ZA_Lillie_2011</strain>
    </source>
</reference>
<evidence type="ECO:0000256" key="12">
    <source>
        <dbReference type="HAMAP-Rule" id="MF_04001"/>
    </source>
</evidence>
<dbReference type="KEGG" id="vg:1497241"/>
<evidence type="ECO:0000256" key="4">
    <source>
        <dbReference type="ARBA" id="ARBA00022518"/>
    </source>
</evidence>
<comment type="PTM">
    <text evidence="12">Phosphorylated.</text>
</comment>
<evidence type="ECO:0000256" key="1">
    <source>
        <dbReference type="ARBA" id="ARBA00004147"/>
    </source>
</evidence>
<feature type="compositionally biased region" description="Low complexity" evidence="13">
    <location>
        <begin position="261"/>
        <end position="275"/>
    </location>
</feature>
<dbReference type="InterPro" id="IPR036050">
    <property type="entry name" value="Regulatory_protein_E2_N"/>
</dbReference>
<dbReference type="GO" id="GO:0003700">
    <property type="term" value="F:DNA-binding transcription factor activity"/>
    <property type="evidence" value="ECO:0007669"/>
    <property type="project" value="UniProtKB-UniRule"/>
</dbReference>
<keyword evidence="4 12" id="KW-0244">Early protein</keyword>
<dbReference type="Proteomes" id="UP000117669">
    <property type="component" value="Genome"/>
</dbReference>
<organism evidence="16">
    <name type="scientific">Canine oral papillomavirus</name>
    <name type="common">COPV</name>
    <dbReference type="NCBI Taxonomy" id="35258"/>
    <lineage>
        <taxon>Viruses</taxon>
        <taxon>Monodnaviria</taxon>
        <taxon>Shotokuvirae</taxon>
        <taxon>Cossaviricota</taxon>
        <taxon>Papovaviricetes</taxon>
        <taxon>Zurhausenvirales</taxon>
        <taxon>Papillomaviridae</taxon>
        <taxon>Firstpapillomavirinae</taxon>
        <taxon>Lambdapapillomavirus</taxon>
    </lineage>
</organism>
<evidence type="ECO:0000256" key="13">
    <source>
        <dbReference type="SAM" id="MobiDB-lite"/>
    </source>
</evidence>
<evidence type="ECO:0000256" key="10">
    <source>
        <dbReference type="ARBA" id="ARBA00023159"/>
    </source>
</evidence>
<evidence type="ECO:0000256" key="9">
    <source>
        <dbReference type="ARBA" id="ARBA00023125"/>
    </source>
</evidence>
<dbReference type="GO" id="GO:0003677">
    <property type="term" value="F:DNA binding"/>
    <property type="evidence" value="ECO:0007669"/>
    <property type="project" value="UniProtKB-UniRule"/>
</dbReference>
<dbReference type="HAMAP" id="MF_04001">
    <property type="entry name" value="PPV_E2"/>
    <property type="match status" value="1"/>
</dbReference>
<dbReference type="SUPFAM" id="SSF51332">
    <property type="entry name" value="E2 regulatory, transactivation domain"/>
    <property type="match status" value="1"/>
</dbReference>
<accession>A0A1C8YZ53</accession>
<comment type="subunit">
    <text evidence="12">Binds DNA as homodimer. Interacts with protein E1; this interaction greatly increases E1 DNA-binding activity. Interacts with protein L1; this interaction enhances E2-dependent replication and transcription activation. Interacts with protein L2; this interaction inhibits E2 transcriptional activity but not DNA replication function E2. Interacts with protein E7; this interaction inhibits E7 oncogenic activity. Interacts with host TAF1; this interaction modulates E2-dependent transcriptional regulation. Interacts with host BRD4; this interaction mediates E2 transcriptional activation function. Additionally, the interaction with host BRD4 on mitotic chromosomes mediates tethering of the viral genome. Interacts with host TOPBP1; this interaction is required for optimal viral DNA replication.</text>
</comment>
<dbReference type="EMBL" id="KX587461">
    <property type="protein sequence ID" value="AOI33388.1"/>
    <property type="molecule type" value="Genomic_DNA"/>
</dbReference>
<dbReference type="InterPro" id="IPR000427">
    <property type="entry name" value="Papillomavirus_E2_C"/>
</dbReference>
<dbReference type="GO" id="GO:0006260">
    <property type="term" value="P:DNA replication"/>
    <property type="evidence" value="ECO:0007669"/>
    <property type="project" value="UniProtKB-KW"/>
</dbReference>
<dbReference type="GO" id="GO:0000166">
    <property type="term" value="F:nucleotide binding"/>
    <property type="evidence" value="ECO:0007669"/>
    <property type="project" value="UniProtKB-UniRule"/>
</dbReference>
<evidence type="ECO:0000256" key="7">
    <source>
        <dbReference type="ARBA" id="ARBA00022705"/>
    </source>
</evidence>
<dbReference type="EMBL" id="KX587460">
    <property type="protein sequence ID" value="AOI33381.1"/>
    <property type="molecule type" value="Genomic_DNA"/>
</dbReference>
<comment type="caution">
    <text evidence="12">Lacks conserved residue(s) required for the propagation of feature annotation.</text>
</comment>
<keyword evidence="5 12" id="KW-0597">Phosphoprotein</keyword>
<keyword evidence="11 12" id="KW-0804">Transcription</keyword>
<evidence type="ECO:0000256" key="3">
    <source>
        <dbReference type="ARBA" id="ARBA00022491"/>
    </source>
</evidence>